<dbReference type="Proteomes" id="UP001234989">
    <property type="component" value="Chromosome 9"/>
</dbReference>
<sequence length="259" mass="30321">MFEYCSGLETIELVNLQKIKSVSLKVLRIWDCGGIWEIDAPNLVSFEYMGKLIPQLRIARQLEHSNVILYGLDNVNTDWFCKLRKFLSSSNSWFKVTLYIFEYTEIKMEHLLQQHHRVATHQVDVLEVNRLGQNRECSSFVDALNTIQSTSHGRSNPWYSQLKDVKAYKSDWKEESWYPVEHKSLLMVIALWYVSQFVPLVNNYKLVVEVKGKLAVMDFHDWFNAVVSQQFCAMSIKTDSRKVSRDTSIAFKIFLVFLC</sequence>
<keyword evidence="2" id="KW-1185">Reference proteome</keyword>
<protein>
    <submittedName>
        <fullName evidence="1">Uncharacterized protein</fullName>
    </submittedName>
</protein>
<evidence type="ECO:0000313" key="2">
    <source>
        <dbReference type="Proteomes" id="UP001234989"/>
    </source>
</evidence>
<dbReference type="EMBL" id="CP133620">
    <property type="protein sequence ID" value="WMV47114.1"/>
    <property type="molecule type" value="Genomic_DNA"/>
</dbReference>
<accession>A0AAF0UKX0</accession>
<evidence type="ECO:0000313" key="1">
    <source>
        <dbReference type="EMBL" id="WMV47114.1"/>
    </source>
</evidence>
<gene>
    <name evidence="1" type="ORF">MTR67_040499</name>
</gene>
<reference evidence="1" key="1">
    <citation type="submission" date="2023-08" db="EMBL/GenBank/DDBJ databases">
        <title>A de novo genome assembly of Solanum verrucosum Schlechtendal, a Mexican diploid species geographically isolated from the other diploid A-genome species in potato relatives.</title>
        <authorList>
            <person name="Hosaka K."/>
        </authorList>
    </citation>
    <scope>NUCLEOTIDE SEQUENCE</scope>
    <source>
        <tissue evidence="1">Young leaves</tissue>
    </source>
</reference>
<name>A0AAF0UKX0_SOLVR</name>
<proteinExistence type="predicted"/>
<dbReference type="AlphaFoldDB" id="A0AAF0UKX0"/>
<organism evidence="1 2">
    <name type="scientific">Solanum verrucosum</name>
    <dbReference type="NCBI Taxonomy" id="315347"/>
    <lineage>
        <taxon>Eukaryota</taxon>
        <taxon>Viridiplantae</taxon>
        <taxon>Streptophyta</taxon>
        <taxon>Embryophyta</taxon>
        <taxon>Tracheophyta</taxon>
        <taxon>Spermatophyta</taxon>
        <taxon>Magnoliopsida</taxon>
        <taxon>eudicotyledons</taxon>
        <taxon>Gunneridae</taxon>
        <taxon>Pentapetalae</taxon>
        <taxon>asterids</taxon>
        <taxon>lamiids</taxon>
        <taxon>Solanales</taxon>
        <taxon>Solanaceae</taxon>
        <taxon>Solanoideae</taxon>
        <taxon>Solaneae</taxon>
        <taxon>Solanum</taxon>
    </lineage>
</organism>